<feature type="domain" description="Radical SAM core" evidence="6">
    <location>
        <begin position="8"/>
        <end position="119"/>
    </location>
</feature>
<dbReference type="SUPFAM" id="SSF102114">
    <property type="entry name" value="Radical SAM enzymes"/>
    <property type="match status" value="1"/>
</dbReference>
<dbReference type="CDD" id="cd01335">
    <property type="entry name" value="Radical_SAM"/>
    <property type="match status" value="1"/>
</dbReference>
<organism evidence="8">
    <name type="scientific">uncultured Sulfurovum sp</name>
    <dbReference type="NCBI Taxonomy" id="269237"/>
    <lineage>
        <taxon>Bacteria</taxon>
        <taxon>Pseudomonadati</taxon>
        <taxon>Campylobacterota</taxon>
        <taxon>Epsilonproteobacteria</taxon>
        <taxon>Campylobacterales</taxon>
        <taxon>Sulfurovaceae</taxon>
        <taxon>Sulfurovum</taxon>
        <taxon>environmental samples</taxon>
    </lineage>
</organism>
<keyword evidence="3" id="KW-0479">Metal-binding</keyword>
<keyword evidence="4" id="KW-0408">Iron</keyword>
<dbReference type="GO" id="GO:0003824">
    <property type="term" value="F:catalytic activity"/>
    <property type="evidence" value="ECO:0007669"/>
    <property type="project" value="InterPro"/>
</dbReference>
<dbReference type="InterPro" id="IPR013785">
    <property type="entry name" value="Aldolase_TIM"/>
</dbReference>
<dbReference type="SFLD" id="SFLDS00029">
    <property type="entry name" value="Radical_SAM"/>
    <property type="match status" value="1"/>
</dbReference>
<dbReference type="InterPro" id="IPR058240">
    <property type="entry name" value="rSAM_sf"/>
</dbReference>
<accession>A0A6S6U918</accession>
<dbReference type="Pfam" id="PF13186">
    <property type="entry name" value="SPASM"/>
    <property type="match status" value="1"/>
</dbReference>
<evidence type="ECO:0000256" key="1">
    <source>
        <dbReference type="ARBA" id="ARBA00001966"/>
    </source>
</evidence>
<dbReference type="CDD" id="cd21122">
    <property type="entry name" value="SPASM_rSAM"/>
    <property type="match status" value="1"/>
</dbReference>
<keyword evidence="5" id="KW-0411">Iron-sulfur</keyword>
<evidence type="ECO:0000256" key="4">
    <source>
        <dbReference type="ARBA" id="ARBA00023004"/>
    </source>
</evidence>
<evidence type="ECO:0000313" key="8">
    <source>
        <dbReference type="EMBL" id="CAA6825243.1"/>
    </source>
</evidence>
<dbReference type="PANTHER" id="PTHR11228">
    <property type="entry name" value="RADICAL SAM DOMAIN PROTEIN"/>
    <property type="match status" value="1"/>
</dbReference>
<comment type="cofactor">
    <cofactor evidence="1">
        <name>[4Fe-4S] cluster</name>
        <dbReference type="ChEBI" id="CHEBI:49883"/>
    </cofactor>
</comment>
<evidence type="ECO:0000259" key="6">
    <source>
        <dbReference type="Pfam" id="PF04055"/>
    </source>
</evidence>
<evidence type="ECO:0000259" key="7">
    <source>
        <dbReference type="Pfam" id="PF13186"/>
    </source>
</evidence>
<dbReference type="AlphaFoldDB" id="A0A6S6U918"/>
<dbReference type="InterPro" id="IPR023885">
    <property type="entry name" value="4Fe4S-binding_SPASM_dom"/>
</dbReference>
<protein>
    <submittedName>
        <fullName evidence="8">Radical SAM</fullName>
    </submittedName>
</protein>
<dbReference type="GO" id="GO:0046872">
    <property type="term" value="F:metal ion binding"/>
    <property type="evidence" value="ECO:0007669"/>
    <property type="project" value="UniProtKB-KW"/>
</dbReference>
<evidence type="ECO:0000256" key="2">
    <source>
        <dbReference type="ARBA" id="ARBA00022691"/>
    </source>
</evidence>
<dbReference type="InterPro" id="IPR007197">
    <property type="entry name" value="rSAM"/>
</dbReference>
<dbReference type="InterPro" id="IPR050377">
    <property type="entry name" value="Radical_SAM_PqqE_MftC-like"/>
</dbReference>
<evidence type="ECO:0000256" key="5">
    <source>
        <dbReference type="ARBA" id="ARBA00023014"/>
    </source>
</evidence>
<evidence type="ECO:0000256" key="3">
    <source>
        <dbReference type="ARBA" id="ARBA00022723"/>
    </source>
</evidence>
<dbReference type="EMBL" id="CACVAS010000128">
    <property type="protein sequence ID" value="CAA6825243.1"/>
    <property type="molecule type" value="Genomic_DNA"/>
</dbReference>
<dbReference type="Pfam" id="PF04055">
    <property type="entry name" value="Radical_SAM"/>
    <property type="match status" value="1"/>
</dbReference>
<sequence>MKFYRIYIEITNVCGLSCTFCPTKELPDKAMSLAFFESTIKQAKAYTKEIACHVVGDPLTLSNLDEYLNIIQKHGLKAMLTTSGYFLKKHSYDTLFHPCVKQINISLNSYNKNDSSFTFEQYIQPVLDLCQEKLKRKVELFINLRVWNLDTLMSERTFNEVLFKKLSKAFDVPLNLDNVYSSRPKSIRLASKVLVHFDDYFEWPSLTNTVYGDGVCQGLQSHIAILASGKVVPCCLDCDGVIELGDLHADSLDDILYSHRATAMINGFKESKAVEELCQKCSYKERFNLKEV</sequence>
<reference evidence="8" key="1">
    <citation type="submission" date="2020-01" db="EMBL/GenBank/DDBJ databases">
        <authorList>
            <person name="Meier V. D."/>
            <person name="Meier V D."/>
        </authorList>
    </citation>
    <scope>NUCLEOTIDE SEQUENCE</scope>
    <source>
        <strain evidence="8">HLG_WM_MAG_01</strain>
    </source>
</reference>
<dbReference type="SFLD" id="SFLDG01067">
    <property type="entry name" value="SPASM/twitch_domain_containing"/>
    <property type="match status" value="1"/>
</dbReference>
<dbReference type="PANTHER" id="PTHR11228:SF7">
    <property type="entry name" value="PQQA PEPTIDE CYCLASE"/>
    <property type="match status" value="1"/>
</dbReference>
<dbReference type="Gene3D" id="3.20.20.70">
    <property type="entry name" value="Aldolase class I"/>
    <property type="match status" value="1"/>
</dbReference>
<gene>
    <name evidence="8" type="ORF">HELGO_WM7072</name>
</gene>
<dbReference type="GO" id="GO:0051536">
    <property type="term" value="F:iron-sulfur cluster binding"/>
    <property type="evidence" value="ECO:0007669"/>
    <property type="project" value="UniProtKB-KW"/>
</dbReference>
<feature type="domain" description="4Fe4S-binding SPASM" evidence="7">
    <location>
        <begin position="216"/>
        <end position="281"/>
    </location>
</feature>
<keyword evidence="2" id="KW-0949">S-adenosyl-L-methionine</keyword>
<name>A0A6S6U918_9BACT</name>
<proteinExistence type="predicted"/>